<sequence>MNGPLFWGRIHEPHDDGDVVGDALEEDWDGAVAWRRLTVVVGEDGGLGLQGGVGLDEDRRHPLREDAEMGIQNFQFPQTMNRRSVWNRASVYLYISIAVRINRRRVCTRNASCNGNPPDAVDQVSDVTERRANCDGCYPAAKPGVHLQLLLSGGLVDDEIEIEIEVQAGVVCM</sequence>
<proteinExistence type="predicted"/>
<dbReference type="Proteomes" id="UP000325081">
    <property type="component" value="Unassembled WGS sequence"/>
</dbReference>
<dbReference type="AlphaFoldDB" id="A0A5A7QP44"/>
<evidence type="ECO:0000313" key="1">
    <source>
        <dbReference type="EMBL" id="GER46839.1"/>
    </source>
</evidence>
<dbReference type="EMBL" id="BKCP01007626">
    <property type="protein sequence ID" value="GER46839.1"/>
    <property type="molecule type" value="Genomic_DNA"/>
</dbReference>
<reference evidence="2" key="1">
    <citation type="journal article" date="2019" name="Curr. Biol.">
        <title>Genome Sequence of Striga asiatica Provides Insight into the Evolution of Plant Parasitism.</title>
        <authorList>
            <person name="Yoshida S."/>
            <person name="Kim S."/>
            <person name="Wafula E.K."/>
            <person name="Tanskanen J."/>
            <person name="Kim Y.M."/>
            <person name="Honaas L."/>
            <person name="Yang Z."/>
            <person name="Spallek T."/>
            <person name="Conn C.E."/>
            <person name="Ichihashi Y."/>
            <person name="Cheong K."/>
            <person name="Cui S."/>
            <person name="Der J.P."/>
            <person name="Gundlach H."/>
            <person name="Jiao Y."/>
            <person name="Hori C."/>
            <person name="Ishida J.K."/>
            <person name="Kasahara H."/>
            <person name="Kiba T."/>
            <person name="Kim M.S."/>
            <person name="Koo N."/>
            <person name="Laohavisit A."/>
            <person name="Lee Y.H."/>
            <person name="Lumba S."/>
            <person name="McCourt P."/>
            <person name="Mortimer J.C."/>
            <person name="Mutuku J.M."/>
            <person name="Nomura T."/>
            <person name="Sasaki-Sekimoto Y."/>
            <person name="Seto Y."/>
            <person name="Wang Y."/>
            <person name="Wakatake T."/>
            <person name="Sakakibara H."/>
            <person name="Demura T."/>
            <person name="Yamaguchi S."/>
            <person name="Yoneyama K."/>
            <person name="Manabe R.I."/>
            <person name="Nelson D.C."/>
            <person name="Schulman A.H."/>
            <person name="Timko M.P."/>
            <person name="dePamphilis C.W."/>
            <person name="Choi D."/>
            <person name="Shirasu K."/>
        </authorList>
    </citation>
    <scope>NUCLEOTIDE SEQUENCE [LARGE SCALE GENOMIC DNA]</scope>
    <source>
        <strain evidence="2">cv. UVA1</strain>
    </source>
</reference>
<protein>
    <submittedName>
        <fullName evidence="1">Arp2/3 complex</fullName>
    </submittedName>
</protein>
<evidence type="ECO:0000313" key="2">
    <source>
        <dbReference type="Proteomes" id="UP000325081"/>
    </source>
</evidence>
<dbReference type="OrthoDB" id="927454at2759"/>
<organism evidence="1 2">
    <name type="scientific">Striga asiatica</name>
    <name type="common">Asiatic witchweed</name>
    <name type="synonym">Buchnera asiatica</name>
    <dbReference type="NCBI Taxonomy" id="4170"/>
    <lineage>
        <taxon>Eukaryota</taxon>
        <taxon>Viridiplantae</taxon>
        <taxon>Streptophyta</taxon>
        <taxon>Embryophyta</taxon>
        <taxon>Tracheophyta</taxon>
        <taxon>Spermatophyta</taxon>
        <taxon>Magnoliopsida</taxon>
        <taxon>eudicotyledons</taxon>
        <taxon>Gunneridae</taxon>
        <taxon>Pentapetalae</taxon>
        <taxon>asterids</taxon>
        <taxon>lamiids</taxon>
        <taxon>Lamiales</taxon>
        <taxon>Orobanchaceae</taxon>
        <taxon>Buchnereae</taxon>
        <taxon>Striga</taxon>
    </lineage>
</organism>
<accession>A0A5A7QP44</accession>
<keyword evidence="2" id="KW-1185">Reference proteome</keyword>
<comment type="caution">
    <text evidence="1">The sequence shown here is derived from an EMBL/GenBank/DDBJ whole genome shotgun (WGS) entry which is preliminary data.</text>
</comment>
<name>A0A5A7QP44_STRAF</name>
<gene>
    <name evidence="1" type="ORF">STAS_23875</name>
</gene>